<name>A0A034W8H0_BACDO</name>
<dbReference type="SUPFAM" id="SSF158622">
    <property type="entry name" value="YheA/YmcA-like"/>
    <property type="match status" value="1"/>
</dbReference>
<dbReference type="PROSITE" id="PS51029">
    <property type="entry name" value="MADF"/>
    <property type="match status" value="1"/>
</dbReference>
<dbReference type="InterPro" id="IPR009057">
    <property type="entry name" value="Homeodomain-like_sf"/>
</dbReference>
<dbReference type="GO" id="GO:0005634">
    <property type="term" value="C:nucleus"/>
    <property type="evidence" value="ECO:0007669"/>
    <property type="project" value="UniProtKB-SubCell"/>
</dbReference>
<dbReference type="InterPro" id="IPR039353">
    <property type="entry name" value="TF_Adf1"/>
</dbReference>
<dbReference type="PANTHER" id="PTHR12243:SF60">
    <property type="entry name" value="SI:CH211-15D5.12-RELATED"/>
    <property type="match status" value="1"/>
</dbReference>
<feature type="domain" description="MADF" evidence="3">
    <location>
        <begin position="33"/>
        <end position="119"/>
    </location>
</feature>
<reference evidence="4" key="1">
    <citation type="journal article" date="2014" name="BMC Genomics">
        <title>Characterizing the developmental transcriptome of the oriental fruit fly, Bactrocera dorsalis (Diptera: Tephritidae) through comparative genomic analysis with Drosophila melanogaster utilizing modENCODE datasets.</title>
        <authorList>
            <person name="Geib S.M."/>
            <person name="Calla B."/>
            <person name="Hall B."/>
            <person name="Hou S."/>
            <person name="Manoukis N.C."/>
        </authorList>
    </citation>
    <scope>NUCLEOTIDE SEQUENCE</scope>
    <source>
        <strain evidence="4">Punador</strain>
    </source>
</reference>
<dbReference type="EMBL" id="GAKP01008522">
    <property type="protein sequence ID" value="JAC50430.1"/>
    <property type="molecule type" value="Transcribed_RNA"/>
</dbReference>
<evidence type="ECO:0000259" key="3">
    <source>
        <dbReference type="PROSITE" id="PS51029"/>
    </source>
</evidence>
<sequence>MEAYACSVKDHTEHYYPYGMVIRKTKALKEDQELCNLVEQHPQLYSKRHKYYGQKKATDEAWRTIAFMLGKSAHQCKDRWEKMCAEYTAYLRSVDAEKEQRRLSRLFKDYLDFLKLLCLTQDMTQYHISISKVIHEITEMKSSIDSIQNVLQEINQKRKNKNYYYESFLHQNRR</sequence>
<evidence type="ECO:0008006" key="5">
    <source>
        <dbReference type="Google" id="ProtNLM"/>
    </source>
</evidence>
<dbReference type="GO" id="GO:0006357">
    <property type="term" value="P:regulation of transcription by RNA polymerase II"/>
    <property type="evidence" value="ECO:0007669"/>
    <property type="project" value="TreeGrafter"/>
</dbReference>
<dbReference type="InterPro" id="IPR001005">
    <property type="entry name" value="SANT/Myb"/>
</dbReference>
<dbReference type="InterPro" id="IPR006578">
    <property type="entry name" value="MADF-dom"/>
</dbReference>
<accession>A0A034W8H0</accession>
<feature type="domain" description="Myb-like" evidence="2">
    <location>
        <begin position="29"/>
        <end position="84"/>
    </location>
</feature>
<dbReference type="SMART" id="SM00595">
    <property type="entry name" value="MADF"/>
    <property type="match status" value="1"/>
</dbReference>
<dbReference type="Gene3D" id="1.10.10.60">
    <property type="entry name" value="Homeodomain-like"/>
    <property type="match status" value="1"/>
</dbReference>
<dbReference type="OrthoDB" id="6577442at2759"/>
<proteinExistence type="predicted"/>
<comment type="subcellular location">
    <subcellularLocation>
        <location evidence="1">Nucleus</location>
    </subcellularLocation>
</comment>
<evidence type="ECO:0000313" key="4">
    <source>
        <dbReference type="EMBL" id="JAC50430.1"/>
    </source>
</evidence>
<evidence type="ECO:0000256" key="1">
    <source>
        <dbReference type="ARBA" id="ARBA00004123"/>
    </source>
</evidence>
<organism evidence="4">
    <name type="scientific">Bactrocera dorsalis</name>
    <name type="common">Oriental fruit fly</name>
    <name type="synonym">Dacus dorsalis</name>
    <dbReference type="NCBI Taxonomy" id="27457"/>
    <lineage>
        <taxon>Eukaryota</taxon>
        <taxon>Metazoa</taxon>
        <taxon>Ecdysozoa</taxon>
        <taxon>Arthropoda</taxon>
        <taxon>Hexapoda</taxon>
        <taxon>Insecta</taxon>
        <taxon>Pterygota</taxon>
        <taxon>Neoptera</taxon>
        <taxon>Endopterygota</taxon>
        <taxon>Diptera</taxon>
        <taxon>Brachycera</taxon>
        <taxon>Muscomorpha</taxon>
        <taxon>Tephritoidea</taxon>
        <taxon>Tephritidae</taxon>
        <taxon>Bactrocera</taxon>
        <taxon>Bactrocera</taxon>
    </lineage>
</organism>
<dbReference type="InterPro" id="IPR023378">
    <property type="entry name" value="YheA/YmcA-like_dom_sf"/>
</dbReference>
<dbReference type="SUPFAM" id="SSF46689">
    <property type="entry name" value="Homeodomain-like"/>
    <property type="match status" value="1"/>
</dbReference>
<dbReference type="PANTHER" id="PTHR12243">
    <property type="entry name" value="MADF DOMAIN TRANSCRIPTION FACTOR"/>
    <property type="match status" value="1"/>
</dbReference>
<evidence type="ECO:0000259" key="2">
    <source>
        <dbReference type="PROSITE" id="PS50090"/>
    </source>
</evidence>
<dbReference type="GO" id="GO:0005667">
    <property type="term" value="C:transcription regulator complex"/>
    <property type="evidence" value="ECO:0007669"/>
    <property type="project" value="TreeGrafter"/>
</dbReference>
<dbReference type="Pfam" id="PF10545">
    <property type="entry name" value="MADF_DNA_bdg"/>
    <property type="match status" value="1"/>
</dbReference>
<dbReference type="PROSITE" id="PS50090">
    <property type="entry name" value="MYB_LIKE"/>
    <property type="match status" value="1"/>
</dbReference>
<dbReference type="AlphaFoldDB" id="A0A034W8H0"/>
<protein>
    <recommendedName>
        <fullName evidence="5">Transcription factor Adf-1</fullName>
    </recommendedName>
</protein>